<sequence>MTLCLQLHSDMLIYWRWPVKLKRYAIASSKHESKNSTNNGANILRRCPSG</sequence>
<proteinExistence type="predicted"/>
<accession>A0A2P2QHW8</accession>
<feature type="region of interest" description="Disordered" evidence="1">
    <location>
        <begin position="30"/>
        <end position="50"/>
    </location>
</feature>
<evidence type="ECO:0000313" key="2">
    <source>
        <dbReference type="EMBL" id="MBX66581.1"/>
    </source>
</evidence>
<reference evidence="2" key="1">
    <citation type="submission" date="2018-02" db="EMBL/GenBank/DDBJ databases">
        <title>Rhizophora mucronata_Transcriptome.</title>
        <authorList>
            <person name="Meera S.P."/>
            <person name="Sreeshan A."/>
            <person name="Augustine A."/>
        </authorList>
    </citation>
    <scope>NUCLEOTIDE SEQUENCE</scope>
    <source>
        <tissue evidence="2">Leaf</tissue>
    </source>
</reference>
<evidence type="ECO:0000256" key="1">
    <source>
        <dbReference type="SAM" id="MobiDB-lite"/>
    </source>
</evidence>
<dbReference type="AlphaFoldDB" id="A0A2P2QHW8"/>
<name>A0A2P2QHW8_RHIMU</name>
<organism evidence="2">
    <name type="scientific">Rhizophora mucronata</name>
    <name type="common">Asiatic mangrove</name>
    <dbReference type="NCBI Taxonomy" id="61149"/>
    <lineage>
        <taxon>Eukaryota</taxon>
        <taxon>Viridiplantae</taxon>
        <taxon>Streptophyta</taxon>
        <taxon>Embryophyta</taxon>
        <taxon>Tracheophyta</taxon>
        <taxon>Spermatophyta</taxon>
        <taxon>Magnoliopsida</taxon>
        <taxon>eudicotyledons</taxon>
        <taxon>Gunneridae</taxon>
        <taxon>Pentapetalae</taxon>
        <taxon>rosids</taxon>
        <taxon>fabids</taxon>
        <taxon>Malpighiales</taxon>
        <taxon>Rhizophoraceae</taxon>
        <taxon>Rhizophora</taxon>
    </lineage>
</organism>
<protein>
    <submittedName>
        <fullName evidence="2">Uncharacterized protein</fullName>
    </submittedName>
</protein>
<dbReference type="EMBL" id="GGEC01086097">
    <property type="protein sequence ID" value="MBX66581.1"/>
    <property type="molecule type" value="Transcribed_RNA"/>
</dbReference>